<dbReference type="GO" id="GO:0051205">
    <property type="term" value="P:protein insertion into membrane"/>
    <property type="evidence" value="ECO:0007669"/>
    <property type="project" value="TreeGrafter"/>
</dbReference>
<reference evidence="19 20" key="1">
    <citation type="submission" date="2019-03" db="EMBL/GenBank/DDBJ databases">
        <title>Genome Sequencing and Assembly of Various Microbes Isolated from Partially Reclaimed Soil and Acid Mine Drainage (AMD) Site.</title>
        <authorList>
            <person name="Steinbock B."/>
            <person name="Bechtold R."/>
            <person name="Sevigny J.L."/>
            <person name="Thomas D."/>
            <person name="Cuthill L.R."/>
            <person name="Aveiro Johannsen E.J."/>
            <person name="Thomas K."/>
            <person name="Ghosh A."/>
        </authorList>
    </citation>
    <scope>NUCLEOTIDE SEQUENCE [LARGE SCALE GENOMIC DNA]</scope>
    <source>
        <strain evidence="19 20">S-A1</strain>
    </source>
</reference>
<dbReference type="GO" id="GO:0015031">
    <property type="term" value="P:protein transport"/>
    <property type="evidence" value="ECO:0007669"/>
    <property type="project" value="UniProtKB-KW"/>
</dbReference>
<evidence type="ECO:0000256" key="1">
    <source>
        <dbReference type="ARBA" id="ARBA00004651"/>
    </source>
</evidence>
<keyword evidence="8 17" id="KW-1133">Transmembrane helix</keyword>
<evidence type="ECO:0000256" key="15">
    <source>
        <dbReference type="ARBA" id="ARBA00033342"/>
    </source>
</evidence>
<dbReference type="PANTHER" id="PTHR12428:SF65">
    <property type="entry name" value="CYTOCHROME C OXIDASE ASSEMBLY PROTEIN COX18, MITOCHONDRIAL"/>
    <property type="match status" value="1"/>
</dbReference>
<dbReference type="InterPro" id="IPR028055">
    <property type="entry name" value="YidC/Oxa/ALB_C"/>
</dbReference>
<evidence type="ECO:0000256" key="4">
    <source>
        <dbReference type="ARBA" id="ARBA00022448"/>
    </source>
</evidence>
<feature type="transmembrane region" description="Helical" evidence="17">
    <location>
        <begin position="109"/>
        <end position="130"/>
    </location>
</feature>
<dbReference type="Proteomes" id="UP000294621">
    <property type="component" value="Unassembled WGS sequence"/>
</dbReference>
<evidence type="ECO:0000256" key="12">
    <source>
        <dbReference type="ARBA" id="ARBA00026028"/>
    </source>
</evidence>
<evidence type="ECO:0000256" key="6">
    <source>
        <dbReference type="ARBA" id="ARBA00022692"/>
    </source>
</evidence>
<protein>
    <recommendedName>
        <fullName evidence="3">Membrane protein insertase YidC</fullName>
    </recommendedName>
    <alternativeName>
        <fullName evidence="15">Foldase YidC</fullName>
    </alternativeName>
    <alternativeName>
        <fullName evidence="14">Membrane integrase YidC</fullName>
    </alternativeName>
    <alternativeName>
        <fullName evidence="13">Membrane protein YidC</fullName>
    </alternativeName>
</protein>
<evidence type="ECO:0000256" key="11">
    <source>
        <dbReference type="ARBA" id="ARBA00025034"/>
    </source>
</evidence>
<evidence type="ECO:0000256" key="17">
    <source>
        <dbReference type="SAM" id="Phobius"/>
    </source>
</evidence>
<feature type="transmembrane region" description="Helical" evidence="17">
    <location>
        <begin position="37"/>
        <end position="59"/>
    </location>
</feature>
<evidence type="ECO:0000256" key="2">
    <source>
        <dbReference type="ARBA" id="ARBA00010527"/>
    </source>
</evidence>
<dbReference type="EMBL" id="SMZQ01000008">
    <property type="protein sequence ID" value="TDL35799.1"/>
    <property type="molecule type" value="Genomic_DNA"/>
</dbReference>
<dbReference type="InterPro" id="IPR047196">
    <property type="entry name" value="YidC_ALB_C"/>
</dbReference>
<evidence type="ECO:0000256" key="9">
    <source>
        <dbReference type="ARBA" id="ARBA00023136"/>
    </source>
</evidence>
<accession>A0A4R5XVF9</accession>
<keyword evidence="4" id="KW-0813">Transport</keyword>
<evidence type="ECO:0000256" key="7">
    <source>
        <dbReference type="ARBA" id="ARBA00022927"/>
    </source>
</evidence>
<comment type="caution">
    <text evidence="19">The sequence shown here is derived from an EMBL/GenBank/DDBJ whole genome shotgun (WGS) entry which is preliminary data.</text>
</comment>
<dbReference type="NCBIfam" id="TIGR03592">
    <property type="entry name" value="yidC_oxa1_cterm"/>
    <property type="match status" value="1"/>
</dbReference>
<evidence type="ECO:0000259" key="18">
    <source>
        <dbReference type="Pfam" id="PF02096"/>
    </source>
</evidence>
<dbReference type="STRING" id="683150.G205_06453"/>
<dbReference type="CDD" id="cd20070">
    <property type="entry name" value="5TM_YidC_Alb3"/>
    <property type="match status" value="1"/>
</dbReference>
<dbReference type="RefSeq" id="WP_133350293.1">
    <property type="nucleotide sequence ID" value="NZ_CP174504.1"/>
</dbReference>
<comment type="function">
    <text evidence="11">Required for the insertion and/or proper folding and/or complex formation of integral membrane proteins into the membrane. Involved in integration of membrane proteins that insert both dependently and independently of the Sec translocase complex, as well as at least some lipoproteins. Aids folding of multispanning membrane proteins.</text>
</comment>
<keyword evidence="10" id="KW-0143">Chaperone</keyword>
<dbReference type="InterPro" id="IPR001708">
    <property type="entry name" value="YidC/ALB3/OXA1/COX18"/>
</dbReference>
<evidence type="ECO:0000256" key="5">
    <source>
        <dbReference type="ARBA" id="ARBA00022475"/>
    </source>
</evidence>
<dbReference type="AlphaFoldDB" id="A0A4R5XVF9"/>
<feature type="transmembrane region" description="Helical" evidence="17">
    <location>
        <begin position="12"/>
        <end position="31"/>
    </location>
</feature>
<sequence>MDFFETIMFPFKWLVSIIMVGFHEGLTAIGLPEASGWTWTLSIIGLVLVIRAALIPVFVKQIKAQRGMQLLQPDLKKLQDKYKGKTDQLSRQAMAQEQMAMYKKHGTNPFSACLPMLIQMPFFFALFTVLSGISGARDKGEGIGAMSHDQVVQFDDSTIFGAPLNATLLHGGGGENQITVAVLSILMILAMTASQFITQKQIMAKNMSEEAMASPFMRQQKMMLYILPIVFGVGGINFPIGVLIYWTTTNLWTMGQQFFVIRRMPTPGSPAAKALAERRAAKGLPALSILSGKKDDDADAAAAAAIAEPKGQRVQPQRKNRKKK</sequence>
<evidence type="ECO:0000313" key="20">
    <source>
        <dbReference type="Proteomes" id="UP000294621"/>
    </source>
</evidence>
<proteinExistence type="inferred from homology"/>
<evidence type="ECO:0000256" key="16">
    <source>
        <dbReference type="RuleBase" id="RU003945"/>
    </source>
</evidence>
<gene>
    <name evidence="19" type="primary">yidC</name>
    <name evidence="19" type="ORF">E2R57_14730</name>
</gene>
<comment type="subcellular location">
    <subcellularLocation>
        <location evidence="1">Cell membrane</location>
        <topology evidence="1">Multi-pass membrane protein</topology>
    </subcellularLocation>
    <subcellularLocation>
        <location evidence="16">Membrane</location>
        <topology evidence="16">Multi-pass membrane protein</topology>
    </subcellularLocation>
</comment>
<keyword evidence="5" id="KW-1003">Cell membrane</keyword>
<dbReference type="Pfam" id="PF02096">
    <property type="entry name" value="60KD_IMP"/>
    <property type="match status" value="1"/>
</dbReference>
<evidence type="ECO:0000256" key="8">
    <source>
        <dbReference type="ARBA" id="ARBA00022989"/>
    </source>
</evidence>
<feature type="transmembrane region" description="Helical" evidence="17">
    <location>
        <begin position="178"/>
        <end position="197"/>
    </location>
</feature>
<comment type="subunit">
    <text evidence="12">Interacts with the Sec translocase complex via SecD. Specifically interacts with transmembrane segments of nascent integral membrane proteins during membrane integration.</text>
</comment>
<keyword evidence="7" id="KW-0653">Protein transport</keyword>
<feature type="domain" description="Membrane insertase YidC/Oxa/ALB C-terminal" evidence="18">
    <location>
        <begin position="39"/>
        <end position="261"/>
    </location>
</feature>
<feature type="transmembrane region" description="Helical" evidence="17">
    <location>
        <begin position="222"/>
        <end position="246"/>
    </location>
</feature>
<evidence type="ECO:0000256" key="3">
    <source>
        <dbReference type="ARBA" id="ARBA00015325"/>
    </source>
</evidence>
<dbReference type="GO" id="GO:0005886">
    <property type="term" value="C:plasma membrane"/>
    <property type="evidence" value="ECO:0007669"/>
    <property type="project" value="UniProtKB-SubCell"/>
</dbReference>
<dbReference type="GO" id="GO:0032977">
    <property type="term" value="F:membrane insertase activity"/>
    <property type="evidence" value="ECO:0007669"/>
    <property type="project" value="InterPro"/>
</dbReference>
<dbReference type="PANTHER" id="PTHR12428">
    <property type="entry name" value="OXA1"/>
    <property type="match status" value="1"/>
</dbReference>
<dbReference type="OrthoDB" id="9780552at2"/>
<comment type="similarity">
    <text evidence="2">Belongs to the OXA1/ALB3/YidC family. Type 1 subfamily.</text>
</comment>
<evidence type="ECO:0000313" key="19">
    <source>
        <dbReference type="EMBL" id="TDL35799.1"/>
    </source>
</evidence>
<evidence type="ECO:0000256" key="13">
    <source>
        <dbReference type="ARBA" id="ARBA00031538"/>
    </source>
</evidence>
<evidence type="ECO:0000256" key="10">
    <source>
        <dbReference type="ARBA" id="ARBA00023186"/>
    </source>
</evidence>
<keyword evidence="6 16" id="KW-0812">Transmembrane</keyword>
<organism evidence="19 20">
    <name type="scientific">Arthrobacter nitrophenolicus</name>
    <dbReference type="NCBI Taxonomy" id="683150"/>
    <lineage>
        <taxon>Bacteria</taxon>
        <taxon>Bacillati</taxon>
        <taxon>Actinomycetota</taxon>
        <taxon>Actinomycetes</taxon>
        <taxon>Micrococcales</taxon>
        <taxon>Micrococcaceae</taxon>
        <taxon>Arthrobacter</taxon>
    </lineage>
</organism>
<keyword evidence="9 17" id="KW-0472">Membrane</keyword>
<evidence type="ECO:0000256" key="14">
    <source>
        <dbReference type="ARBA" id="ARBA00033245"/>
    </source>
</evidence>
<name>A0A4R5XVF9_9MICC</name>
<dbReference type="NCBIfam" id="NF002350">
    <property type="entry name" value="PRK01315.1"/>
    <property type="match status" value="1"/>
</dbReference>